<gene>
    <name evidence="1" type="ORF">DNK47_02745</name>
</gene>
<dbReference type="RefSeq" id="WP_112665734.1">
    <property type="nucleotide sequence ID" value="NZ_QKVO01000014.1"/>
</dbReference>
<evidence type="ECO:0000313" key="1">
    <source>
        <dbReference type="EMBL" id="RAO94861.1"/>
    </source>
</evidence>
<protein>
    <submittedName>
        <fullName evidence="1">Uncharacterized protein</fullName>
    </submittedName>
</protein>
<sequence>MSIALTSLAKIAVGILAGTVIIAPVTYSLSGGETNQQKEAEYLGNNKDTCWTFIEGTDEEGDGSRQLLICTNPDSSNESFSYYLYTKDKEGTERLSPKVKTVSFEQTSQFKLVFGFVEPNGKTEALWTSYGLWDFLKKDYDLETKCTVSLEDSTRKIDCAQSDGRNYSSWLKSFPLSKPIKELINA</sequence>
<reference evidence="2" key="1">
    <citation type="submission" date="2018-06" db="EMBL/GenBank/DDBJ databases">
        <authorList>
            <person name="Martinez Ocampo F."/>
            <person name="Quiroz Castaneda R.E."/>
            <person name="Rojas Lopez X."/>
        </authorList>
    </citation>
    <scope>NUCLEOTIDE SEQUENCE [LARGE SCALE GENOMIC DNA]</scope>
    <source>
        <strain evidence="2">INIFAP02</strain>
    </source>
</reference>
<dbReference type="EMBL" id="QKVO01000014">
    <property type="protein sequence ID" value="RAO94861.1"/>
    <property type="molecule type" value="Genomic_DNA"/>
</dbReference>
<proteinExistence type="predicted"/>
<name>A0A328PTQ8_9MOLU</name>
<keyword evidence="2" id="KW-1185">Reference proteome</keyword>
<accession>A0A328PTQ8</accession>
<organism evidence="1 2">
    <name type="scientific">Mycoplasma wenyonii</name>
    <dbReference type="NCBI Taxonomy" id="65123"/>
    <lineage>
        <taxon>Bacteria</taxon>
        <taxon>Bacillati</taxon>
        <taxon>Mycoplasmatota</taxon>
        <taxon>Mollicutes</taxon>
        <taxon>Mycoplasmataceae</taxon>
        <taxon>Mycoplasma</taxon>
    </lineage>
</organism>
<dbReference type="AlphaFoldDB" id="A0A328PTQ8"/>
<evidence type="ECO:0000313" key="2">
    <source>
        <dbReference type="Proteomes" id="UP000249762"/>
    </source>
</evidence>
<dbReference type="Proteomes" id="UP000249762">
    <property type="component" value="Unassembled WGS sequence"/>
</dbReference>
<comment type="caution">
    <text evidence="1">The sequence shown here is derived from an EMBL/GenBank/DDBJ whole genome shotgun (WGS) entry which is preliminary data.</text>
</comment>